<accession>A0A7S7SN71</accession>
<dbReference type="Proteomes" id="UP000593892">
    <property type="component" value="Chromosome"/>
</dbReference>
<protein>
    <submittedName>
        <fullName evidence="2">VCBS repeat-containing protein</fullName>
    </submittedName>
</protein>
<dbReference type="Pfam" id="PF13517">
    <property type="entry name" value="FG-GAP_3"/>
    <property type="match status" value="2"/>
</dbReference>
<dbReference type="EMBL" id="CP063849">
    <property type="protein sequence ID" value="QOY90246.1"/>
    <property type="molecule type" value="Genomic_DNA"/>
</dbReference>
<dbReference type="Gene3D" id="2.130.10.130">
    <property type="entry name" value="Integrin alpha, N-terminal"/>
    <property type="match status" value="1"/>
</dbReference>
<keyword evidence="1" id="KW-0732">Signal</keyword>
<gene>
    <name evidence="2" type="ORF">IRI77_09915</name>
</gene>
<organism evidence="2 3">
    <name type="scientific">Paludibaculum fermentans</name>
    <dbReference type="NCBI Taxonomy" id="1473598"/>
    <lineage>
        <taxon>Bacteria</taxon>
        <taxon>Pseudomonadati</taxon>
        <taxon>Acidobacteriota</taxon>
        <taxon>Terriglobia</taxon>
        <taxon>Bryobacterales</taxon>
        <taxon>Bryobacteraceae</taxon>
        <taxon>Paludibaculum</taxon>
    </lineage>
</organism>
<dbReference type="PANTHER" id="PTHR45460:SF2">
    <property type="entry name" value="ALPHA 1,3 GLUCANASE, GH71 FAMILY (EUROFUNG)"/>
    <property type="match status" value="1"/>
</dbReference>
<dbReference type="InterPro" id="IPR028994">
    <property type="entry name" value="Integrin_alpha_N"/>
</dbReference>
<evidence type="ECO:0000313" key="3">
    <source>
        <dbReference type="Proteomes" id="UP000593892"/>
    </source>
</evidence>
<dbReference type="AlphaFoldDB" id="A0A7S7SN71"/>
<dbReference type="InterPro" id="IPR013517">
    <property type="entry name" value="FG-GAP"/>
</dbReference>
<dbReference type="KEGG" id="pfer:IRI77_09915"/>
<sequence length="370" mass="41225">MISRLALLAFFFVTRPPELTFDKSMIDGGAAEPAAFADINGDKRLDIVAGEFWYEAPNWTPHRFRTLPFLNNYVDDFSDLVADYDGDGKLDVVSVGWFSKNVSWWKNPGTATGEWKRQDIETKYNVEFAFLVDADSDGKALEILPQFGNGNAPLTWYEFKGGAWQAHVVSPKSYGHGIGLGDVNGDKRNDIVTPKGWFEAPADPRNQPWIYHADFDLGDTGFLHVTDVNGDGRADIVTSMAHNYGIFWLEQGGDGKWIKHLIDDSWSQGHATVLVDMNKDGRLDLLTGKRYMAHNGKDPGEREPLGVYWYENSKDDKGEPMFVRHVIDYSTRTGGGMQIAVADINGDGRPDFATGGKSGLFLFKSVAPRK</sequence>
<dbReference type="Pfam" id="PF01839">
    <property type="entry name" value="FG-GAP"/>
    <property type="match status" value="1"/>
</dbReference>
<keyword evidence="3" id="KW-1185">Reference proteome</keyword>
<reference evidence="2 3" key="1">
    <citation type="submission" date="2020-10" db="EMBL/GenBank/DDBJ databases">
        <title>Complete genome sequence of Paludibaculum fermentans P105T, a facultatively anaerobic acidobacterium capable of dissimilatory Fe(III) reduction.</title>
        <authorList>
            <person name="Dedysh S.N."/>
            <person name="Beletsky A.V."/>
            <person name="Kulichevskaya I.S."/>
            <person name="Mardanov A.V."/>
            <person name="Ravin N.V."/>
        </authorList>
    </citation>
    <scope>NUCLEOTIDE SEQUENCE [LARGE SCALE GENOMIC DNA]</scope>
    <source>
        <strain evidence="2 3">P105</strain>
    </source>
</reference>
<proteinExistence type="predicted"/>
<evidence type="ECO:0000256" key="1">
    <source>
        <dbReference type="ARBA" id="ARBA00022729"/>
    </source>
</evidence>
<dbReference type="SUPFAM" id="SSF69318">
    <property type="entry name" value="Integrin alpha N-terminal domain"/>
    <property type="match status" value="1"/>
</dbReference>
<name>A0A7S7SN71_PALFE</name>
<dbReference type="PANTHER" id="PTHR45460">
    <property type="entry name" value="SIMILAR TO CYSTEINE PROTEINASE"/>
    <property type="match status" value="1"/>
</dbReference>
<dbReference type="RefSeq" id="WP_194451911.1">
    <property type="nucleotide sequence ID" value="NZ_CP063849.1"/>
</dbReference>
<evidence type="ECO:0000313" key="2">
    <source>
        <dbReference type="EMBL" id="QOY90246.1"/>
    </source>
</evidence>